<organism evidence="2 3">
    <name type="scientific">Corynebacterium mustelae</name>
    <dbReference type="NCBI Taxonomy" id="571915"/>
    <lineage>
        <taxon>Bacteria</taxon>
        <taxon>Bacillati</taxon>
        <taxon>Actinomycetota</taxon>
        <taxon>Actinomycetes</taxon>
        <taxon>Mycobacteriales</taxon>
        <taxon>Corynebacteriaceae</taxon>
        <taxon>Corynebacterium</taxon>
    </lineage>
</organism>
<evidence type="ECO:0000313" key="2">
    <source>
        <dbReference type="EMBL" id="AKK07256.1"/>
    </source>
</evidence>
<dbReference type="OrthoDB" id="4424402at2"/>
<accession>A0A0G3H1H7</accession>
<dbReference type="RefSeq" id="WP_047263122.1">
    <property type="nucleotide sequence ID" value="NZ_CP011542.1"/>
</dbReference>
<sequence>MGLLKTIAKNRRQRKAEIKAAQARAKQEVKSAAKLELHRAKLLSNQEQKLLKQEKKELKAQRKHAKKMASAELARLKAGRFNAKQVMRYSAAIRALAPLLLPLIYKFVVSLRENANKRNVQQLGMVAAETGKQSERANELKNRISEMEKSLNEYGIPAGFKRDAQDRLKQLSTALTNAQHMSSDQQERAHSTISADLDELNKEILAKTL</sequence>
<dbReference type="KEGG" id="cmv:CMUST_14820"/>
<dbReference type="Proteomes" id="UP000035199">
    <property type="component" value="Chromosome"/>
</dbReference>
<keyword evidence="1" id="KW-0175">Coiled coil</keyword>
<dbReference type="EMBL" id="CP011542">
    <property type="protein sequence ID" value="AKK07256.1"/>
    <property type="molecule type" value="Genomic_DNA"/>
</dbReference>
<evidence type="ECO:0000256" key="1">
    <source>
        <dbReference type="SAM" id="Coils"/>
    </source>
</evidence>
<reference evidence="2 3" key="1">
    <citation type="journal article" date="2015" name="Genome Announc.">
        <title>Complete Genome Sequence of the Type Strain Corynebacterium mustelae DSM 45274, Isolated from Various Tissues of a Male Ferret with Lethal Sepsis.</title>
        <authorList>
            <person name="Ruckert C."/>
            <person name="Eimer J."/>
            <person name="Winkler A."/>
            <person name="Tauch A."/>
        </authorList>
    </citation>
    <scope>NUCLEOTIDE SEQUENCE [LARGE SCALE GENOMIC DNA]</scope>
    <source>
        <strain evidence="2 3">DSM 45274</strain>
    </source>
</reference>
<feature type="coiled-coil region" evidence="1">
    <location>
        <begin position="161"/>
        <end position="203"/>
    </location>
</feature>
<dbReference type="Pfam" id="PF20079">
    <property type="entry name" value="DUF6474"/>
    <property type="match status" value="1"/>
</dbReference>
<name>A0A0G3H1H7_9CORY</name>
<evidence type="ECO:0000313" key="3">
    <source>
        <dbReference type="Proteomes" id="UP000035199"/>
    </source>
</evidence>
<protein>
    <submittedName>
        <fullName evidence="2">Uncharacterized protein</fullName>
    </submittedName>
</protein>
<dbReference type="STRING" id="571915.CMUST_14820"/>
<reference evidence="3" key="2">
    <citation type="submission" date="2015-05" db="EMBL/GenBank/DDBJ databases">
        <title>Complete genome sequence of Corynebacterium mustelae DSM 45274, isolated from various tissues of a male ferret with lethal sepsis.</title>
        <authorList>
            <person name="Ruckert C."/>
            <person name="Albersmeier A."/>
            <person name="Winkler A."/>
            <person name="Tauch A."/>
        </authorList>
    </citation>
    <scope>NUCLEOTIDE SEQUENCE [LARGE SCALE GENOMIC DNA]</scope>
    <source>
        <strain evidence="3">DSM 45274</strain>
    </source>
</reference>
<dbReference type="PATRIC" id="fig|571915.4.peg.3182"/>
<proteinExistence type="predicted"/>
<dbReference type="InterPro" id="IPR045522">
    <property type="entry name" value="DUF6474"/>
</dbReference>
<dbReference type="AlphaFoldDB" id="A0A0G3H1H7"/>
<keyword evidence="3" id="KW-1185">Reference proteome</keyword>
<gene>
    <name evidence="2" type="ORF">CMUST_14820</name>
</gene>